<reference evidence="6" key="1">
    <citation type="submission" date="2023-06" db="EMBL/GenBank/DDBJ databases">
        <title>Genome-scale phylogeny and comparative genomics of the fungal order Sordariales.</title>
        <authorList>
            <consortium name="Lawrence Berkeley National Laboratory"/>
            <person name="Hensen N."/>
            <person name="Bonometti L."/>
            <person name="Westerberg I."/>
            <person name="Brannstrom I.O."/>
            <person name="Guillou S."/>
            <person name="Cros-Aarteil S."/>
            <person name="Calhoun S."/>
            <person name="Haridas S."/>
            <person name="Kuo A."/>
            <person name="Mondo S."/>
            <person name="Pangilinan J."/>
            <person name="Riley R."/>
            <person name="Labutti K."/>
            <person name="Andreopoulos B."/>
            <person name="Lipzen A."/>
            <person name="Chen C."/>
            <person name="Yanf M."/>
            <person name="Daum C."/>
            <person name="Ng V."/>
            <person name="Clum A."/>
            <person name="Steindorff A."/>
            <person name="Ohm R."/>
            <person name="Martin F."/>
            <person name="Silar P."/>
            <person name="Natvig D."/>
            <person name="Lalanne C."/>
            <person name="Gautier V."/>
            <person name="Ament-Velasquez S.L."/>
            <person name="Kruys A."/>
            <person name="Hutchinson M.I."/>
            <person name="Powell A.J."/>
            <person name="Barry K."/>
            <person name="Miller A.N."/>
            <person name="Grigoriev I.V."/>
            <person name="Debuchy R."/>
            <person name="Gladieux P."/>
            <person name="Thoren M.H."/>
            <person name="Johannesson H."/>
        </authorList>
    </citation>
    <scope>NUCLEOTIDE SEQUENCE</scope>
    <source>
        <strain evidence="6">8032-3</strain>
    </source>
</reference>
<dbReference type="RefSeq" id="XP_060282150.1">
    <property type="nucleotide sequence ID" value="XM_060428321.1"/>
</dbReference>
<dbReference type="AlphaFoldDB" id="A0AAJ0BZI3"/>
<dbReference type="GeneID" id="85311508"/>
<keyword evidence="4" id="KW-1133">Transmembrane helix</keyword>
<feature type="transmembrane region" description="Helical" evidence="4">
    <location>
        <begin position="336"/>
        <end position="361"/>
    </location>
</feature>
<feature type="transmembrane region" description="Helical" evidence="4">
    <location>
        <begin position="84"/>
        <end position="107"/>
    </location>
</feature>
<dbReference type="InterPro" id="IPR036259">
    <property type="entry name" value="MFS_trans_sf"/>
</dbReference>
<dbReference type="EMBL" id="MU839013">
    <property type="protein sequence ID" value="KAK1765937.1"/>
    <property type="molecule type" value="Genomic_DNA"/>
</dbReference>
<evidence type="ECO:0000256" key="3">
    <source>
        <dbReference type="SAM" id="MobiDB-lite"/>
    </source>
</evidence>
<feature type="transmembrane region" description="Helical" evidence="4">
    <location>
        <begin position="171"/>
        <end position="191"/>
    </location>
</feature>
<proteinExistence type="inferred from homology"/>
<dbReference type="CDD" id="cd17352">
    <property type="entry name" value="MFS_MCT_SLC16"/>
    <property type="match status" value="1"/>
</dbReference>
<dbReference type="InterPro" id="IPR020846">
    <property type="entry name" value="MFS_dom"/>
</dbReference>
<evidence type="ECO:0000256" key="1">
    <source>
        <dbReference type="ARBA" id="ARBA00004141"/>
    </source>
</evidence>
<feature type="transmembrane region" description="Helical" evidence="4">
    <location>
        <begin position="52"/>
        <end position="72"/>
    </location>
</feature>
<dbReference type="Gene3D" id="1.20.1250.20">
    <property type="entry name" value="MFS general substrate transporter like domains"/>
    <property type="match status" value="1"/>
</dbReference>
<name>A0AAJ0BZI3_9PEZI</name>
<dbReference type="InterPro" id="IPR011701">
    <property type="entry name" value="MFS"/>
</dbReference>
<feature type="domain" description="Major facilitator superfamily (MFS) profile" evidence="5">
    <location>
        <begin position="43"/>
        <end position="434"/>
    </location>
</feature>
<feature type="region of interest" description="Disordered" evidence="3">
    <location>
        <begin position="1"/>
        <end position="21"/>
    </location>
</feature>
<dbReference type="InterPro" id="IPR050327">
    <property type="entry name" value="Proton-linked_MCT"/>
</dbReference>
<comment type="subcellular location">
    <subcellularLocation>
        <location evidence="1">Membrane</location>
        <topology evidence="1">Multi-pass membrane protein</topology>
    </subcellularLocation>
</comment>
<dbReference type="GO" id="GO:0016020">
    <property type="term" value="C:membrane"/>
    <property type="evidence" value="ECO:0007669"/>
    <property type="project" value="UniProtKB-SubCell"/>
</dbReference>
<comment type="caution">
    <text evidence="6">The sequence shown here is derived from an EMBL/GenBank/DDBJ whole genome shotgun (WGS) entry which is preliminary data.</text>
</comment>
<evidence type="ECO:0000259" key="5">
    <source>
        <dbReference type="PROSITE" id="PS50850"/>
    </source>
</evidence>
<protein>
    <submittedName>
        <fullName evidence="6">Major facilitator superfamily domain-containing protein</fullName>
    </submittedName>
</protein>
<feature type="transmembrane region" description="Helical" evidence="4">
    <location>
        <begin position="373"/>
        <end position="394"/>
    </location>
</feature>
<accession>A0AAJ0BZI3</accession>
<evidence type="ECO:0000256" key="4">
    <source>
        <dbReference type="SAM" id="Phobius"/>
    </source>
</evidence>
<keyword evidence="4" id="KW-0812">Transmembrane</keyword>
<feature type="transmembrane region" description="Helical" evidence="4">
    <location>
        <begin position="281"/>
        <end position="299"/>
    </location>
</feature>
<dbReference type="PANTHER" id="PTHR11360">
    <property type="entry name" value="MONOCARBOXYLATE TRANSPORTER"/>
    <property type="match status" value="1"/>
</dbReference>
<dbReference type="PANTHER" id="PTHR11360:SF280">
    <property type="entry name" value="MONOCARBOXYLATE TRANSPORTER, PUTATIVE (AFU_ORTHOLOGUE AFUA_1G05170)-RELATED"/>
    <property type="match status" value="1"/>
</dbReference>
<feature type="transmembrane region" description="Helical" evidence="4">
    <location>
        <begin position="203"/>
        <end position="223"/>
    </location>
</feature>
<feature type="transmembrane region" description="Helical" evidence="4">
    <location>
        <begin position="139"/>
        <end position="159"/>
    </location>
</feature>
<gene>
    <name evidence="6" type="ORF">QBC33DRAFT_542939</name>
</gene>
<dbReference type="PROSITE" id="PS50850">
    <property type="entry name" value="MFS"/>
    <property type="match status" value="1"/>
</dbReference>
<comment type="similarity">
    <text evidence="2">Belongs to the major facilitator superfamily. Monocarboxylate porter (TC 2.A.1.13) family.</text>
</comment>
<feature type="transmembrane region" description="Helical" evidence="4">
    <location>
        <begin position="306"/>
        <end position="330"/>
    </location>
</feature>
<evidence type="ECO:0000256" key="2">
    <source>
        <dbReference type="ARBA" id="ARBA00006727"/>
    </source>
</evidence>
<dbReference type="Pfam" id="PF07690">
    <property type="entry name" value="MFS_1"/>
    <property type="match status" value="1"/>
</dbReference>
<dbReference type="SUPFAM" id="SSF103473">
    <property type="entry name" value="MFS general substrate transporter"/>
    <property type="match status" value="1"/>
</dbReference>
<dbReference type="Proteomes" id="UP001244011">
    <property type="component" value="Unassembled WGS sequence"/>
</dbReference>
<feature type="compositionally biased region" description="Basic and acidic residues" evidence="3">
    <location>
        <begin position="1"/>
        <end position="16"/>
    </location>
</feature>
<feature type="transmembrane region" description="Helical" evidence="4">
    <location>
        <begin position="400"/>
        <end position="420"/>
    </location>
</feature>
<organism evidence="6 7">
    <name type="scientific">Phialemonium atrogriseum</name>
    <dbReference type="NCBI Taxonomy" id="1093897"/>
    <lineage>
        <taxon>Eukaryota</taxon>
        <taxon>Fungi</taxon>
        <taxon>Dikarya</taxon>
        <taxon>Ascomycota</taxon>
        <taxon>Pezizomycotina</taxon>
        <taxon>Sordariomycetes</taxon>
        <taxon>Sordariomycetidae</taxon>
        <taxon>Cephalothecales</taxon>
        <taxon>Cephalothecaceae</taxon>
        <taxon>Phialemonium</taxon>
    </lineage>
</organism>
<evidence type="ECO:0000313" key="6">
    <source>
        <dbReference type="EMBL" id="KAK1765937.1"/>
    </source>
</evidence>
<keyword evidence="4" id="KW-0472">Membrane</keyword>
<feature type="transmembrane region" description="Helical" evidence="4">
    <location>
        <begin position="244"/>
        <end position="266"/>
    </location>
</feature>
<sequence length="434" mass="46239">MEKSSDKPPEEERPPAEEVSVAPVSLPPVLEEVTDEIPDGGFMAWLQVAGGFAIFFNTWGMVNTFGVFQTYYETHMLKTSSPDAISWIGSIQSFLLLGGGVISGPLFDAGHFKTVILAGGFAISFGAMMTSLSSKYWHFLLSQAFCIGLGAGCLVVPTLSVLPQYFLKKRALVTGITVSGSSFGGVVYPLVFQGLVSKIGFGWTIRVLGFISLATCAFAVAVMRTRTQPRLVRSLFDPKAFREIPYFCYCFAMFFSNFGFFGPIFYLQTYALGHGLTNENIALHLVAILNAASVLGRLAPSYFVPWIGAVNTMMAVATMAGIVAFSWIAVNTGPGNIVFAVMYGFTSGGIVSLPAVVLASITEDLRFLGARLGTANLFNATASLCGAPLAGAILRATGSYLGVQLFAGFTLSLTAVFLYGTRVAKAGTGLTVRV</sequence>
<dbReference type="GO" id="GO:0022857">
    <property type="term" value="F:transmembrane transporter activity"/>
    <property type="evidence" value="ECO:0007669"/>
    <property type="project" value="InterPro"/>
</dbReference>
<keyword evidence="7" id="KW-1185">Reference proteome</keyword>
<feature type="transmembrane region" description="Helical" evidence="4">
    <location>
        <begin position="114"/>
        <end position="133"/>
    </location>
</feature>
<evidence type="ECO:0000313" key="7">
    <source>
        <dbReference type="Proteomes" id="UP001244011"/>
    </source>
</evidence>